<dbReference type="Pfam" id="PF13855">
    <property type="entry name" value="LRR_8"/>
    <property type="match status" value="1"/>
</dbReference>
<keyword evidence="2" id="KW-0677">Repeat</keyword>
<dbReference type="AlphaFoldDB" id="B5D3N1"/>
<evidence type="ECO:0000256" key="2">
    <source>
        <dbReference type="ARBA" id="ARBA00022737"/>
    </source>
</evidence>
<dbReference type="PANTHER" id="PTHR48051:SF46">
    <property type="entry name" value="LEUCINE RICH REPEAT-CONTAINING DOMAIN PROTEIN"/>
    <property type="match status" value="1"/>
</dbReference>
<dbReference type="eggNOG" id="COG4886">
    <property type="taxonomic scope" value="Bacteria"/>
</dbReference>
<sequence length="604" mass="68626">MKIKNYLLYCLVLFTAFFISCKDENAETPLAEGQGEVTFRFYEHTVYTIDDIADVARIKVTLQKEGSEEELVLPTIDVNADGEEMVSEVLRLDVGTYSVVRYIAYNNKGDQIHDMYLPESGDNTFVIKHEEAVAFYFPVNILEVQSADMLKNKLFGLCTEILGPDSTLWPKTWREENDDFKTWENLEFEEDGNHNILYLAGIVFDEKFKGMKKLPANISRFTTLENIMIRDIPEFEELPIELNESNLQSLEIINTSLASLPENLQIKHLYKISIIDSKLTEFPSCLSNHKGLEMVDLVGNEIAQIPENAFDNWEKLSQLRIQRTKISSLPANTFTKLYRVYTFDFRWNENLSTLPVDVPQEHTKFQGLLLDGCAFTDIPEAVGKIRELRTLSMAGNKLTTVDLSKLNIGHNELDQVFFDNNKLTSFGKLQSDKIILVSLNNCGLTEIPDLSGMPNLRYLSVANNNIAAIPVGKFKDNALLSVIDLSENTTLSSVPADFGVYTETKNSRNDVPVNLTALDLDGCLSLTWTVPANWCCIEGEYMFGGNGDKLLPAHPVIVYNRDAKGVTYEKCWNKDCPFRLEANHYQLNFAQDFDEIWAELHKEK</sequence>
<dbReference type="InterPro" id="IPR038711">
    <property type="entry name" value="LRR_N_sf"/>
</dbReference>
<dbReference type="SMART" id="SM00369">
    <property type="entry name" value="LRR_TYP"/>
    <property type="match status" value="4"/>
</dbReference>
<evidence type="ECO:0000256" key="1">
    <source>
        <dbReference type="ARBA" id="ARBA00022614"/>
    </source>
</evidence>
<comment type="caution">
    <text evidence="4">The sequence shown here is derived from an EMBL/GenBank/DDBJ whole genome shotgun (WGS) entry which is preliminary data.</text>
</comment>
<dbReference type="Proteomes" id="UP000003452">
    <property type="component" value="Unassembled WGS sequence"/>
</dbReference>
<feature type="signal peptide" evidence="3">
    <location>
        <begin position="1"/>
        <end position="25"/>
    </location>
</feature>
<reference evidence="4 5" key="2">
    <citation type="submission" date="2008-08" db="EMBL/GenBank/DDBJ databases">
        <authorList>
            <person name="Fulton L."/>
            <person name="Clifton S."/>
            <person name="Fulton B."/>
            <person name="Xu J."/>
            <person name="Minx P."/>
            <person name="Pepin K.H."/>
            <person name="Johnson M."/>
            <person name="Thiruvilangam P."/>
            <person name="Bhonagiri V."/>
            <person name="Nash W.E."/>
            <person name="Mardis E.R."/>
            <person name="Wilson R.K."/>
        </authorList>
    </citation>
    <scope>NUCLEOTIDE SEQUENCE [LARGE SCALE GENOMIC DNA]</scope>
    <source>
        <strain evidence="5">DSM 17135 / JCM 12973 / M2</strain>
    </source>
</reference>
<dbReference type="InterPro" id="IPR001611">
    <property type="entry name" value="Leu-rich_rpt"/>
</dbReference>
<accession>B5D3N1</accession>
<organism evidence="4 5">
    <name type="scientific">Phocaeicola plebeius (strain DSM 17135 / JCM 12973 / CCUG 54634 / M2)</name>
    <name type="common">Bacteroides plebeius</name>
    <dbReference type="NCBI Taxonomy" id="484018"/>
    <lineage>
        <taxon>Bacteria</taxon>
        <taxon>Pseudomonadati</taxon>
        <taxon>Bacteroidota</taxon>
        <taxon>Bacteroidia</taxon>
        <taxon>Bacteroidales</taxon>
        <taxon>Bacteroidaceae</taxon>
        <taxon>Phocaeicola</taxon>
    </lineage>
</organism>
<evidence type="ECO:0000313" key="5">
    <source>
        <dbReference type="Proteomes" id="UP000003452"/>
    </source>
</evidence>
<keyword evidence="3" id="KW-0732">Signal</keyword>
<dbReference type="Gene3D" id="2.60.40.3540">
    <property type="entry name" value="Domain of unknown function DUF4458"/>
    <property type="match status" value="1"/>
</dbReference>
<dbReference type="PROSITE" id="PS51257">
    <property type="entry name" value="PROKAR_LIPOPROTEIN"/>
    <property type="match status" value="1"/>
</dbReference>
<feature type="chain" id="PRO_5002829097" evidence="3">
    <location>
        <begin position="26"/>
        <end position="604"/>
    </location>
</feature>
<dbReference type="SUPFAM" id="SSF52058">
    <property type="entry name" value="L domain-like"/>
    <property type="match status" value="1"/>
</dbReference>
<proteinExistence type="predicted"/>
<evidence type="ECO:0000256" key="3">
    <source>
        <dbReference type="SAM" id="SignalP"/>
    </source>
</evidence>
<gene>
    <name evidence="4" type="ORF">BACPLE_03625</name>
</gene>
<dbReference type="GO" id="GO:0005737">
    <property type="term" value="C:cytoplasm"/>
    <property type="evidence" value="ECO:0007669"/>
    <property type="project" value="TreeGrafter"/>
</dbReference>
<dbReference type="InterPro" id="IPR003591">
    <property type="entry name" value="Leu-rich_rpt_typical-subtyp"/>
</dbReference>
<protein>
    <submittedName>
        <fullName evidence="4">Leucine Rich Repeat protein</fullName>
    </submittedName>
</protein>
<keyword evidence="1" id="KW-0433">Leucine-rich repeat</keyword>
<dbReference type="EMBL" id="ABQC02000024">
    <property type="protein sequence ID" value="EDY94181.1"/>
    <property type="molecule type" value="Genomic_DNA"/>
</dbReference>
<dbReference type="PANTHER" id="PTHR48051">
    <property type="match status" value="1"/>
</dbReference>
<dbReference type="InterPro" id="IPR050216">
    <property type="entry name" value="LRR_domain-containing"/>
</dbReference>
<reference evidence="4 5" key="1">
    <citation type="submission" date="2008-08" db="EMBL/GenBank/DDBJ databases">
        <title>Draft genome sequence of Bacteroides plebeius (DSM 17135).</title>
        <authorList>
            <person name="Sudarsanam P."/>
            <person name="Ley R."/>
            <person name="Guruge J."/>
            <person name="Turnbaugh P.J."/>
            <person name="Mahowald M."/>
            <person name="Liep D."/>
            <person name="Gordon J."/>
        </authorList>
    </citation>
    <scope>NUCLEOTIDE SEQUENCE [LARGE SCALE GENOMIC DNA]</scope>
    <source>
        <strain evidence="5">DSM 17135 / JCM 12973 / M2</strain>
    </source>
</reference>
<name>B5D3N1_PHOPM</name>
<dbReference type="Gene3D" id="3.80.10.10">
    <property type="entry name" value="Ribonuclease Inhibitor"/>
    <property type="match status" value="3"/>
</dbReference>
<dbReference type="HOGENOM" id="CLU_451770_0_0_10"/>
<dbReference type="InterPro" id="IPR032675">
    <property type="entry name" value="LRR_dom_sf"/>
</dbReference>
<evidence type="ECO:0000313" key="4">
    <source>
        <dbReference type="EMBL" id="EDY94181.1"/>
    </source>
</evidence>